<dbReference type="InterPro" id="IPR014743">
    <property type="entry name" value="Cl-channel_core"/>
</dbReference>
<feature type="transmembrane region" description="Helical" evidence="10">
    <location>
        <begin position="128"/>
        <end position="148"/>
    </location>
</feature>
<dbReference type="SUPFAM" id="SSF54631">
    <property type="entry name" value="CBS-domain pair"/>
    <property type="match status" value="1"/>
</dbReference>
<evidence type="ECO:0000256" key="8">
    <source>
        <dbReference type="ARBA" id="ARBA00023214"/>
    </source>
</evidence>
<reference evidence="11" key="1">
    <citation type="submission" date="2020-12" db="EMBL/GenBank/DDBJ databases">
        <title>Geomonas sp. Red875, isolated from river sediment.</title>
        <authorList>
            <person name="Xu Z."/>
            <person name="Zhang Z."/>
            <person name="Masuda Y."/>
            <person name="Itoh H."/>
            <person name="Senoo K."/>
        </authorList>
    </citation>
    <scope>NUCLEOTIDE SEQUENCE</scope>
    <source>
        <strain evidence="11">Red875</strain>
    </source>
</reference>
<evidence type="ECO:0000256" key="4">
    <source>
        <dbReference type="ARBA" id="ARBA00022989"/>
    </source>
</evidence>
<feature type="transmembrane region" description="Helical" evidence="10">
    <location>
        <begin position="97"/>
        <end position="121"/>
    </location>
</feature>
<keyword evidence="6 10" id="KW-0472">Membrane</keyword>
<dbReference type="GO" id="GO:0034707">
    <property type="term" value="C:chloride channel complex"/>
    <property type="evidence" value="ECO:0007669"/>
    <property type="project" value="UniProtKB-KW"/>
</dbReference>
<keyword evidence="2" id="KW-0813">Transport</keyword>
<keyword evidence="8" id="KW-0868">Chloride</keyword>
<dbReference type="Proteomes" id="UP000636888">
    <property type="component" value="Unassembled WGS sequence"/>
</dbReference>
<dbReference type="SUPFAM" id="SSF81340">
    <property type="entry name" value="Clc chloride channel"/>
    <property type="match status" value="1"/>
</dbReference>
<evidence type="ECO:0000256" key="6">
    <source>
        <dbReference type="ARBA" id="ARBA00023136"/>
    </source>
</evidence>
<dbReference type="InterPro" id="IPR050368">
    <property type="entry name" value="ClC-type_chloride_channel"/>
</dbReference>
<protein>
    <submittedName>
        <fullName evidence="11">Chloride channel protein</fullName>
    </submittedName>
</protein>
<dbReference type="PANTHER" id="PTHR43427:SF6">
    <property type="entry name" value="CHLORIDE CHANNEL PROTEIN CLC-E"/>
    <property type="match status" value="1"/>
</dbReference>
<proteinExistence type="predicted"/>
<evidence type="ECO:0000256" key="3">
    <source>
        <dbReference type="ARBA" id="ARBA00022692"/>
    </source>
</evidence>
<keyword evidence="9" id="KW-0407">Ion channel</keyword>
<sequence>MLLLGLVLYLLFRTTGHYHIEGVGYATIQDVLLGTMPQAGFLILLFALKLLATSLSLGSGASGGVFSPALFLGATLGGGYVLFLHRVLPGLDISPPAFAVAGMAGLVGASTAAPITAIVMILEMTYDYSVVIPLVMTVAMSYGVRTFFSRDSIYTLKLTRRGQYLPEGMHANVHEMKRAETIMDTALLTVPTETPVTEFAALVRDERKARWFVIEGEEGTVAVESRVSALAALAGNQSGSTAGELLRRRFSTASRDATLLQILGTMRSEETAVVAIVRAPADSSSDIVGVIGKEMVVDAMTEALDMFSQQDSGNRARNRSPWATLLRRGG</sequence>
<keyword evidence="12" id="KW-1185">Reference proteome</keyword>
<accession>A0A8J7M3E2</accession>
<dbReference type="CDD" id="cd00400">
    <property type="entry name" value="Voltage_gated_ClC"/>
    <property type="match status" value="1"/>
</dbReference>
<dbReference type="GO" id="GO:0005254">
    <property type="term" value="F:chloride channel activity"/>
    <property type="evidence" value="ECO:0007669"/>
    <property type="project" value="UniProtKB-KW"/>
</dbReference>
<dbReference type="InterPro" id="IPR001807">
    <property type="entry name" value="ClC"/>
</dbReference>
<dbReference type="AlphaFoldDB" id="A0A8J7M3E2"/>
<dbReference type="EMBL" id="JAEMHM010000030">
    <property type="protein sequence ID" value="MBJ6727839.1"/>
    <property type="molecule type" value="Genomic_DNA"/>
</dbReference>
<comment type="subcellular location">
    <subcellularLocation>
        <location evidence="1">Membrane</location>
        <topology evidence="1">Multi-pass membrane protein</topology>
    </subcellularLocation>
</comment>
<feature type="transmembrane region" description="Helical" evidence="10">
    <location>
        <begin position="64"/>
        <end position="85"/>
    </location>
</feature>
<comment type="caution">
    <text evidence="11">The sequence shown here is derived from an EMBL/GenBank/DDBJ whole genome shotgun (WGS) entry which is preliminary data.</text>
</comment>
<dbReference type="Gene3D" id="1.10.3080.10">
    <property type="entry name" value="Clc chloride channel"/>
    <property type="match status" value="1"/>
</dbReference>
<dbReference type="PRINTS" id="PR00762">
    <property type="entry name" value="CLCHANNEL"/>
</dbReference>
<evidence type="ECO:0000256" key="2">
    <source>
        <dbReference type="ARBA" id="ARBA00022448"/>
    </source>
</evidence>
<name>A0A8J7M3E2_9BACT</name>
<dbReference type="InterPro" id="IPR046342">
    <property type="entry name" value="CBS_dom_sf"/>
</dbReference>
<evidence type="ECO:0000256" key="10">
    <source>
        <dbReference type="SAM" id="Phobius"/>
    </source>
</evidence>
<keyword evidence="4 10" id="KW-1133">Transmembrane helix</keyword>
<evidence type="ECO:0000256" key="7">
    <source>
        <dbReference type="ARBA" id="ARBA00023173"/>
    </source>
</evidence>
<evidence type="ECO:0000313" key="12">
    <source>
        <dbReference type="Proteomes" id="UP000636888"/>
    </source>
</evidence>
<keyword evidence="7" id="KW-0869">Chloride channel</keyword>
<evidence type="ECO:0000256" key="9">
    <source>
        <dbReference type="ARBA" id="ARBA00023303"/>
    </source>
</evidence>
<evidence type="ECO:0000313" key="11">
    <source>
        <dbReference type="EMBL" id="MBJ6727839.1"/>
    </source>
</evidence>
<gene>
    <name evidence="11" type="ORF">JFN93_24280</name>
</gene>
<keyword evidence="3 10" id="KW-0812">Transmembrane</keyword>
<evidence type="ECO:0000256" key="5">
    <source>
        <dbReference type="ARBA" id="ARBA00023065"/>
    </source>
</evidence>
<dbReference type="PANTHER" id="PTHR43427">
    <property type="entry name" value="CHLORIDE CHANNEL PROTEIN CLC-E"/>
    <property type="match status" value="1"/>
</dbReference>
<keyword evidence="5" id="KW-0406">Ion transport</keyword>
<dbReference type="Pfam" id="PF00654">
    <property type="entry name" value="Voltage_CLC"/>
    <property type="match status" value="1"/>
</dbReference>
<dbReference type="Gene3D" id="3.10.580.10">
    <property type="entry name" value="CBS-domain"/>
    <property type="match status" value="1"/>
</dbReference>
<evidence type="ECO:0000256" key="1">
    <source>
        <dbReference type="ARBA" id="ARBA00004141"/>
    </source>
</evidence>
<organism evidence="11 12">
    <name type="scientific">Geomesophilobacter sediminis</name>
    <dbReference type="NCBI Taxonomy" id="2798584"/>
    <lineage>
        <taxon>Bacteria</taxon>
        <taxon>Pseudomonadati</taxon>
        <taxon>Thermodesulfobacteriota</taxon>
        <taxon>Desulfuromonadia</taxon>
        <taxon>Geobacterales</taxon>
        <taxon>Geobacteraceae</taxon>
        <taxon>Geomesophilobacter</taxon>
    </lineage>
</organism>
<feature type="transmembrane region" description="Helical" evidence="10">
    <location>
        <begin position="32"/>
        <end position="52"/>
    </location>
</feature>